<keyword evidence="1" id="KW-0812">Transmembrane</keyword>
<dbReference type="HOGENOM" id="CLU_1396691_0_0_1"/>
<reference evidence="2" key="1">
    <citation type="submission" date="2011-03" db="EMBL/GenBank/DDBJ databases">
        <title>The Genome Sequence of Nematocida sp1 strain ERTm2.</title>
        <authorList>
            <consortium name="The Broad Institute Genome Sequencing Platform"/>
            <consortium name="The Broad Institute Genome Sequencing Center for Infectious Disease"/>
            <person name="Cuomo C."/>
            <person name="Troemel E."/>
            <person name="Young S.K."/>
            <person name="Zeng Q."/>
            <person name="Gargeya S."/>
            <person name="Fitzgerald M."/>
            <person name="Haas B."/>
            <person name="Abouelleil A."/>
            <person name="Alvarado L."/>
            <person name="Arachchi H.M."/>
            <person name="Berlin A."/>
            <person name="Brown A."/>
            <person name="Chapman S.B."/>
            <person name="Chen Z."/>
            <person name="Dunbar C."/>
            <person name="Freedman E."/>
            <person name="Gearin G."/>
            <person name="Gellesch M."/>
            <person name="Goldberg J."/>
            <person name="Griggs A."/>
            <person name="Gujja S."/>
            <person name="Heilman E.R."/>
            <person name="Heiman D."/>
            <person name="Howarth C."/>
            <person name="Larson L."/>
            <person name="Lui A."/>
            <person name="MacDonald P.J.P."/>
            <person name="Mehta T."/>
            <person name="Montmayeur A."/>
            <person name="Murphy C."/>
            <person name="Neiman D."/>
            <person name="Pearson M."/>
            <person name="Priest M."/>
            <person name="Roberts A."/>
            <person name="Saif S."/>
            <person name="Shea T."/>
            <person name="Shenoy N."/>
            <person name="Sisk P."/>
            <person name="Stolte C."/>
            <person name="Sykes S."/>
            <person name="White J."/>
            <person name="Yandava C."/>
            <person name="Wortman J."/>
            <person name="Nusbaum C."/>
            <person name="Birren B."/>
        </authorList>
    </citation>
    <scope>NUCLEOTIDE SEQUENCE</scope>
    <source>
        <strain evidence="2">ERTm2</strain>
    </source>
</reference>
<proteinExistence type="predicted"/>
<protein>
    <submittedName>
        <fullName evidence="2">Uncharacterized protein</fullName>
    </submittedName>
</protein>
<feature type="transmembrane region" description="Helical" evidence="1">
    <location>
        <begin position="135"/>
        <end position="157"/>
    </location>
</feature>
<gene>
    <name evidence="2" type="ORF">NERG_02689</name>
</gene>
<accession>H8ZGG8</accession>
<organism evidence="2">
    <name type="scientific">Nematocida ausubeli (strain ATCC PRA-371 / ERTm2)</name>
    <name type="common">Nematode killer fungus</name>
    <dbReference type="NCBI Taxonomy" id="1913371"/>
    <lineage>
        <taxon>Eukaryota</taxon>
        <taxon>Fungi</taxon>
        <taxon>Fungi incertae sedis</taxon>
        <taxon>Microsporidia</taxon>
        <taxon>Nematocida</taxon>
    </lineage>
</organism>
<keyword evidence="1" id="KW-0472">Membrane</keyword>
<dbReference type="EMBL" id="JH604663">
    <property type="protein sequence ID" value="EHY64265.1"/>
    <property type="molecule type" value="Genomic_DNA"/>
</dbReference>
<keyword evidence="1" id="KW-1133">Transmembrane helix</keyword>
<evidence type="ECO:0000256" key="1">
    <source>
        <dbReference type="SAM" id="Phobius"/>
    </source>
</evidence>
<dbReference type="Proteomes" id="UP000005622">
    <property type="component" value="Unassembled WGS sequence"/>
</dbReference>
<name>H8ZGG8_NEMA1</name>
<dbReference type="AlphaFoldDB" id="H8ZGG8"/>
<sequence>MHKNNKKRLFSARLFSGTQKGAVSLRPVLYRTLPRRRLLLCSLALETACVYVCVLHRRNILCIERRSIVKWCAWLKSVAEYLILLQAIESGGSSERAAKKKKKYMHSLFLKCVCRCTDRVRDRCAYTRCLCGHRLLAVHACLLHLSGLALVLLFLSFEEHVVCQLVSRRKAAQLKRGLVLSWKRERLVFGRCLFF</sequence>
<evidence type="ECO:0000313" key="2">
    <source>
        <dbReference type="EMBL" id="EHY64265.1"/>
    </source>
</evidence>